<proteinExistence type="predicted"/>
<dbReference type="AlphaFoldDB" id="A0AAN7IWZ5"/>
<dbReference type="Proteomes" id="UP001324115">
    <property type="component" value="Unassembled WGS sequence"/>
</dbReference>
<accession>A0AAN7IWZ5</accession>
<comment type="caution">
    <text evidence="2">The sequence shown here is derived from an EMBL/GenBank/DDBJ whole genome shotgun (WGS) entry which is preliminary data.</text>
</comment>
<evidence type="ECO:0000259" key="1">
    <source>
        <dbReference type="Pfam" id="PF14244"/>
    </source>
</evidence>
<organism evidence="2 3">
    <name type="scientific">Quercus rubra</name>
    <name type="common">Northern red oak</name>
    <name type="synonym">Quercus borealis</name>
    <dbReference type="NCBI Taxonomy" id="3512"/>
    <lineage>
        <taxon>Eukaryota</taxon>
        <taxon>Viridiplantae</taxon>
        <taxon>Streptophyta</taxon>
        <taxon>Embryophyta</taxon>
        <taxon>Tracheophyta</taxon>
        <taxon>Spermatophyta</taxon>
        <taxon>Magnoliopsida</taxon>
        <taxon>eudicotyledons</taxon>
        <taxon>Gunneridae</taxon>
        <taxon>Pentapetalae</taxon>
        <taxon>rosids</taxon>
        <taxon>fabids</taxon>
        <taxon>Fagales</taxon>
        <taxon>Fagaceae</taxon>
        <taxon>Quercus</taxon>
    </lineage>
</organism>
<feature type="domain" description="Retrotransposon Copia-like N-terminal" evidence="1">
    <location>
        <begin position="18"/>
        <end position="47"/>
    </location>
</feature>
<reference evidence="2 3" key="1">
    <citation type="journal article" date="2023" name="G3 (Bethesda)">
        <title>A haplotype-resolved chromosome-scale genome for Quercus rubra L. provides insights into the genetics of adaptive traits for red oak species.</title>
        <authorList>
            <person name="Kapoor B."/>
            <person name="Jenkins J."/>
            <person name="Schmutz J."/>
            <person name="Zhebentyayeva T."/>
            <person name="Kuelheim C."/>
            <person name="Coggeshall M."/>
            <person name="Heim C."/>
            <person name="Lasky J.R."/>
            <person name="Leites L."/>
            <person name="Islam-Faridi N."/>
            <person name="Romero-Severson J."/>
            <person name="DeLeo V.L."/>
            <person name="Lucas S.M."/>
            <person name="Lazic D."/>
            <person name="Gailing O."/>
            <person name="Carlson J."/>
            <person name="Staton M."/>
        </authorList>
    </citation>
    <scope>NUCLEOTIDE SEQUENCE [LARGE SCALE GENOMIC DNA]</scope>
    <source>
        <strain evidence="2">Pseudo-F2</strain>
    </source>
</reference>
<evidence type="ECO:0000313" key="2">
    <source>
        <dbReference type="EMBL" id="KAK4592539.1"/>
    </source>
</evidence>
<gene>
    <name evidence="2" type="ORF">RGQ29_016890</name>
</gene>
<dbReference type="PANTHER" id="PTHR37610:SF97">
    <property type="entry name" value="RETROTRANSPOSON GAG DOMAIN-CONTAINING PROTEIN"/>
    <property type="match status" value="1"/>
</dbReference>
<dbReference type="InterPro" id="IPR029472">
    <property type="entry name" value="Copia-like_N"/>
</dbReference>
<keyword evidence="3" id="KW-1185">Reference proteome</keyword>
<evidence type="ECO:0000313" key="3">
    <source>
        <dbReference type="Proteomes" id="UP001324115"/>
    </source>
</evidence>
<dbReference type="EMBL" id="JAXUIC010000004">
    <property type="protein sequence ID" value="KAK4592539.1"/>
    <property type="molecule type" value="Genomic_DNA"/>
</dbReference>
<name>A0AAN7IWZ5_QUERU</name>
<protein>
    <recommendedName>
        <fullName evidence="1">Retrotransposon Copia-like N-terminal domain-containing protein</fullName>
    </recommendedName>
</protein>
<dbReference type="PANTHER" id="PTHR37610">
    <property type="entry name" value="CCHC-TYPE DOMAIN-CONTAINING PROTEIN"/>
    <property type="match status" value="1"/>
</dbReference>
<dbReference type="Pfam" id="PF14244">
    <property type="entry name" value="Retrotran_gag_3"/>
    <property type="match status" value="1"/>
</dbReference>
<sequence>MLEHIFSSHVLLIQCLNLNYQSWSRAMIVSLTVKNKIGFLNGTIAIPDASSIEYVSWKKCNMTIFSLIINSISREIASSLMCTNNVREVWLNLQDRFSQGNALRIFVLQRELSSLTEGQLSIETYS</sequence>